<dbReference type="Proteomes" id="UP000190460">
    <property type="component" value="Unassembled WGS sequence"/>
</dbReference>
<dbReference type="Pfam" id="PF18566">
    <property type="entry name" value="Ldi"/>
    <property type="match status" value="1"/>
</dbReference>
<evidence type="ECO:0000313" key="2">
    <source>
        <dbReference type="EMBL" id="SKA90436.1"/>
    </source>
</evidence>
<evidence type="ECO:0000313" key="3">
    <source>
        <dbReference type="Proteomes" id="UP000190460"/>
    </source>
</evidence>
<accession>A0A1T4XLQ3</accession>
<dbReference type="RefSeq" id="WP_078923585.1">
    <property type="nucleotide sequence ID" value="NZ_FUYB01000019.1"/>
</dbReference>
<dbReference type="AlphaFoldDB" id="A0A1T4XLQ3"/>
<dbReference type="InterPro" id="IPR041411">
    <property type="entry name" value="Ldi"/>
</dbReference>
<dbReference type="EMBL" id="FUYB01000019">
    <property type="protein sequence ID" value="SKA90436.1"/>
    <property type="molecule type" value="Genomic_DNA"/>
</dbReference>
<name>A0A1T4XLQ3_9GAMM</name>
<evidence type="ECO:0000259" key="1">
    <source>
        <dbReference type="Pfam" id="PF18566"/>
    </source>
</evidence>
<proteinExistence type="predicted"/>
<keyword evidence="3" id="KW-1185">Reference proteome</keyword>
<reference evidence="2 3" key="1">
    <citation type="submission" date="2017-02" db="EMBL/GenBank/DDBJ databases">
        <authorList>
            <person name="Peterson S.W."/>
        </authorList>
    </citation>
    <scope>NUCLEOTIDE SEQUENCE [LARGE SCALE GENOMIC DNA]</scope>
    <source>
        <strain evidence="2 3">ATCC 49788</strain>
    </source>
</reference>
<organism evidence="2 3">
    <name type="scientific">Thiothrix eikelboomii</name>
    <dbReference type="NCBI Taxonomy" id="92487"/>
    <lineage>
        <taxon>Bacteria</taxon>
        <taxon>Pseudomonadati</taxon>
        <taxon>Pseudomonadota</taxon>
        <taxon>Gammaproteobacteria</taxon>
        <taxon>Thiotrichales</taxon>
        <taxon>Thiotrichaceae</taxon>
        <taxon>Thiothrix</taxon>
    </lineage>
</organism>
<dbReference type="STRING" id="92487.SAMN02745130_03147"/>
<feature type="domain" description="Linalool dehydratase/isomerase" evidence="1">
    <location>
        <begin position="41"/>
        <end position="376"/>
    </location>
</feature>
<sequence>MLDDKTLGHLRHIVNLSRQMPNDWSDMGPYDPSQEGDDAYRYQLAYMTYTLSLTQFHHTPAYRELWRDTMARLIGKMMRWEVWGYWELTSRGSKVLDPDMSALGEGWIDPVIRQNVMYSGHLLMMVGLYDMFYRDRRFDTPGSLTFQFRPVFRGMGPEDFPYDHSKLAQVIYDEFARNDFIGCECEPNGIFVYCNQFPILGFMHYDHTHGTDLATRTVPKFKDQWQRRSTMFGKDPKADLPILFRKRQNDFIYEESEDNNEGITAVAWASVMHTWAPEYVEMVYPRARDQILRRMDDGTLGVNLAGYFAKYKEYQHNPGHHATDPMMVGVHIFGTLALAAAEVGDTETLNGLLAYADKYLAPTWKNGGYFYPRNDDLSSVGYTTALIGNALIAGARICPRDGFRQMYDKPWNDAMLAAPEICEVDFPAVLVREASYPNDGTLLRIILAPGRAGSEHQRVAFRGLDLTRTVRMIVDDVELILPADQNEVATQDLSLRSERTEGILRLTLMVNRDRRIDVR</sequence>
<protein>
    <recommendedName>
        <fullName evidence="1">Linalool dehydratase/isomerase domain-containing protein</fullName>
    </recommendedName>
</protein>
<dbReference type="OrthoDB" id="3561361at2"/>
<gene>
    <name evidence="2" type="ORF">SAMN02745130_03147</name>
</gene>